<sequence length="461" mass="48982">MGTNKTGMELNIDNNGFVSGITTAIDKTKEIADVSFGAAQKIAEMGSALAGIFDKIGVFSSISEGAKTAMGDIEGAIDNGLNNVFLEIAKTLKSADLGAFDELVTQINSVISQIVSVIDQGFGVIISYIPKLMEPVMVFLSYFQEHSETLIPIITALVAAFLTVGTVVVVLIKVAETIATVKASIDLFKDGLKLVSSPMGIAVLAIMALAAVAILVYENWEKISEFLSNLWTAIKEKAVAIFTAIVDFFKKWGGTLLSILGGPIGIVVGLIIRHWDTIKAKTIAAFNAVANFLGDCWNSIVGFFQGGVDKVAGFIDKMIGVFNIIKEFSLVDAGKAIIDGFVNGLKAAWEAGKKFVSGIGDWIKDHKGPISYDKRLLVENGQSIMFGLDKGLQNGFGDVMSNVNGMSHSISASFTADASQSNTATTQPAQFVVNIGKQNFTAFVADISDAMGGETQINMQI</sequence>
<evidence type="ECO:0000256" key="1">
    <source>
        <dbReference type="SAM" id="Phobius"/>
    </source>
</evidence>
<dbReference type="STRING" id="2756.BFR44_02110"/>
<proteinExistence type="predicted"/>
<keyword evidence="1" id="KW-0812">Transmembrane</keyword>
<feature type="transmembrane region" description="Helical" evidence="1">
    <location>
        <begin position="149"/>
        <end position="174"/>
    </location>
</feature>
<reference evidence="2 3" key="1">
    <citation type="submission" date="2017-09" db="EMBL/GenBank/DDBJ databases">
        <title>Complete Genome Sequences of Two Strains of the Meat Spoilage Bacterium Brochothrix thermosphacta Isolated from Ground Chicken.</title>
        <authorList>
            <person name="Paoli G.C."/>
            <person name="Wijey C."/>
            <person name="Chen C.-Y."/>
            <person name="Nguyen L."/>
            <person name="Yan X."/>
            <person name="Irwin P.L."/>
        </authorList>
    </citation>
    <scope>NUCLEOTIDE SEQUENCE [LARGE SCALE GENOMIC DNA]</scope>
    <source>
        <strain evidence="2 3">BI</strain>
    </source>
</reference>
<protein>
    <recommendedName>
        <fullName evidence="4">Phage tail tape measure protein</fullName>
    </recommendedName>
</protein>
<accession>A0A1D2LT90</accession>
<dbReference type="OrthoDB" id="1779742at2"/>
<dbReference type="AlphaFoldDB" id="A0A1D2LT90"/>
<feature type="transmembrane region" description="Helical" evidence="1">
    <location>
        <begin position="252"/>
        <end position="272"/>
    </location>
</feature>
<evidence type="ECO:0000313" key="3">
    <source>
        <dbReference type="Proteomes" id="UP000243591"/>
    </source>
</evidence>
<dbReference type="EMBL" id="CP023483">
    <property type="protein sequence ID" value="ATF25156.1"/>
    <property type="molecule type" value="Genomic_DNA"/>
</dbReference>
<name>A0A1D2LT90_BROTH</name>
<keyword evidence="3" id="KW-1185">Reference proteome</keyword>
<dbReference type="KEGG" id="bths:CNY62_01470"/>
<organism evidence="2 3">
    <name type="scientific">Brochothrix thermosphacta</name>
    <name type="common">Microbacterium thermosphactum</name>
    <dbReference type="NCBI Taxonomy" id="2756"/>
    <lineage>
        <taxon>Bacteria</taxon>
        <taxon>Bacillati</taxon>
        <taxon>Bacillota</taxon>
        <taxon>Bacilli</taxon>
        <taxon>Bacillales</taxon>
        <taxon>Listeriaceae</taxon>
        <taxon>Brochothrix</taxon>
    </lineage>
</organism>
<dbReference type="RefSeq" id="WP_069126061.1">
    <property type="nucleotide sequence ID" value="NZ_CBCPJR010000001.1"/>
</dbReference>
<keyword evidence="1" id="KW-1133">Transmembrane helix</keyword>
<evidence type="ECO:0008006" key="4">
    <source>
        <dbReference type="Google" id="ProtNLM"/>
    </source>
</evidence>
<dbReference type="Proteomes" id="UP000243591">
    <property type="component" value="Chromosome"/>
</dbReference>
<evidence type="ECO:0000313" key="2">
    <source>
        <dbReference type="EMBL" id="ATF25156.1"/>
    </source>
</evidence>
<gene>
    <name evidence="2" type="ORF">CNY62_01470</name>
</gene>
<feature type="transmembrane region" description="Helical" evidence="1">
    <location>
        <begin position="194"/>
        <end position="217"/>
    </location>
</feature>
<keyword evidence="1" id="KW-0472">Membrane</keyword>